<dbReference type="InterPro" id="IPR000887">
    <property type="entry name" value="Aldlse_KDPG_KHG"/>
</dbReference>
<proteinExistence type="inferred from homology"/>
<gene>
    <name evidence="6" type="ORF">LN736_12395</name>
</gene>
<name>A0ABS8N768_9CLOT</name>
<dbReference type="Gene3D" id="3.20.20.70">
    <property type="entry name" value="Aldolase class I"/>
    <property type="match status" value="1"/>
</dbReference>
<dbReference type="CDD" id="cd00452">
    <property type="entry name" value="KDPG_aldolase"/>
    <property type="match status" value="1"/>
</dbReference>
<evidence type="ECO:0000256" key="2">
    <source>
        <dbReference type="ARBA" id="ARBA00006906"/>
    </source>
</evidence>
<dbReference type="EMBL" id="JAJJPB010000016">
    <property type="protein sequence ID" value="MCC9295659.1"/>
    <property type="molecule type" value="Genomic_DNA"/>
</dbReference>
<dbReference type="PANTHER" id="PTHR30246">
    <property type="entry name" value="2-KETO-3-DEOXY-6-PHOSPHOGLUCONATE ALDOLASE"/>
    <property type="match status" value="1"/>
</dbReference>
<dbReference type="NCBIfam" id="TIGR01182">
    <property type="entry name" value="eda"/>
    <property type="match status" value="1"/>
</dbReference>
<dbReference type="PANTHER" id="PTHR30246:SF1">
    <property type="entry name" value="2-DEHYDRO-3-DEOXY-6-PHOSPHOGALACTONATE ALDOLASE-RELATED"/>
    <property type="match status" value="1"/>
</dbReference>
<dbReference type="Proteomes" id="UP001165422">
    <property type="component" value="Unassembled WGS sequence"/>
</dbReference>
<comment type="similarity">
    <text evidence="2">Belongs to the KHG/KDPG aldolase family.</text>
</comment>
<comment type="subunit">
    <text evidence="3">Homotrimer.</text>
</comment>
<organism evidence="6 7">
    <name type="scientific">Clostridium aromativorans</name>
    <dbReference type="NCBI Taxonomy" id="2836848"/>
    <lineage>
        <taxon>Bacteria</taxon>
        <taxon>Bacillati</taxon>
        <taxon>Bacillota</taxon>
        <taxon>Clostridia</taxon>
        <taxon>Eubacteriales</taxon>
        <taxon>Clostridiaceae</taxon>
        <taxon>Clostridium</taxon>
    </lineage>
</organism>
<protein>
    <submittedName>
        <fullName evidence="6">Bifunctional 4-hydroxy-2-oxoglutarate aldolase/2-dehydro-3-deoxy-phosphogluconate aldolase</fullName>
    </submittedName>
</protein>
<evidence type="ECO:0000313" key="6">
    <source>
        <dbReference type="EMBL" id="MCC9295659.1"/>
    </source>
</evidence>
<keyword evidence="5" id="KW-0119">Carbohydrate metabolism</keyword>
<dbReference type="SUPFAM" id="SSF51569">
    <property type="entry name" value="Aldolase"/>
    <property type="match status" value="1"/>
</dbReference>
<evidence type="ECO:0000256" key="1">
    <source>
        <dbReference type="ARBA" id="ARBA00004761"/>
    </source>
</evidence>
<keyword evidence="7" id="KW-1185">Reference proteome</keyword>
<evidence type="ECO:0000256" key="4">
    <source>
        <dbReference type="ARBA" id="ARBA00023239"/>
    </source>
</evidence>
<evidence type="ECO:0000256" key="5">
    <source>
        <dbReference type="ARBA" id="ARBA00023277"/>
    </source>
</evidence>
<accession>A0ABS8N768</accession>
<comment type="caution">
    <text evidence="6">The sequence shown here is derived from an EMBL/GenBank/DDBJ whole genome shotgun (WGS) entry which is preliminary data.</text>
</comment>
<evidence type="ECO:0000256" key="3">
    <source>
        <dbReference type="ARBA" id="ARBA00011233"/>
    </source>
</evidence>
<reference evidence="6" key="1">
    <citation type="submission" date="2021-11" db="EMBL/GenBank/DDBJ databases">
        <authorList>
            <person name="Qingchun L."/>
            <person name="Dong Z."/>
            <person name="Zongwei Q."/>
            <person name="Jia Z."/>
            <person name="Duotao L."/>
        </authorList>
    </citation>
    <scope>NUCLEOTIDE SEQUENCE</scope>
    <source>
        <strain evidence="6">WLY-B-L2</strain>
    </source>
</reference>
<comment type="pathway">
    <text evidence="1">Carbohydrate acid metabolism.</text>
</comment>
<dbReference type="InterPro" id="IPR013785">
    <property type="entry name" value="Aldolase_TIM"/>
</dbReference>
<keyword evidence="4" id="KW-0456">Lyase</keyword>
<sequence length="206" mass="22847">MSKYNVAEKINKKIIAVVRCKDFTLAEKVSEKLIVNGIKAIEVTYTVKNAGNLIQKLKKRFPDILVGAGTIVNLTDAKEAIENGADFIVSPCTVEEVCKICKEKDIFCFLGALTPTEVFRAYKLGADVIKLFPGSSLKPSYIKELKAPFPYIDFMPTGGVNKSNIREWFENGAVAVGLGGYFTNNINENNLNEIDKRVRDIFDALN</sequence>
<dbReference type="Pfam" id="PF01081">
    <property type="entry name" value="Aldolase"/>
    <property type="match status" value="1"/>
</dbReference>
<dbReference type="RefSeq" id="WP_150356623.1">
    <property type="nucleotide sequence ID" value="NZ_JAJJPB010000016.1"/>
</dbReference>
<evidence type="ECO:0000313" key="7">
    <source>
        <dbReference type="Proteomes" id="UP001165422"/>
    </source>
</evidence>